<dbReference type="Pfam" id="PF16142">
    <property type="entry name" value="DUF4850"/>
    <property type="match status" value="1"/>
</dbReference>
<sequence length="356" mass="38415">MAIFVLVLMAITNPTKPEYVSWFKEKAVDNSDGFIAKSVISLLGDPFFESSTRSTNLVFFTVFRSDLGGSDNISVLGLFHNFLPLKMPIGDNQSTTSSATKPLSKPVNSTPKPSEPSSTSVKQTTTHADPLPVMKSGGTVKVIGKEGTFELPLLGVQGLYGFPVNTEPSILPDAKLPDLHFDLPANKADQVAVYWVNAGEGSTSKGNIYLAPKGWIATSAGIGADGSTGLTLVSDVSTKNQQSISIRTDGNCIGCIVTDIGEYFSDLNQWANENFPISSGIHLVDGLNVSRIDDHTIAYSVQQSEGSFETNGVVVERHESRPFFFGKAEIKTQDRELATTVLNIYLQQLTQIRTSN</sequence>
<evidence type="ECO:0000313" key="3">
    <source>
        <dbReference type="Proteomes" id="UP000245634"/>
    </source>
</evidence>
<dbReference type="Proteomes" id="UP000245634">
    <property type="component" value="Unassembled WGS sequence"/>
</dbReference>
<evidence type="ECO:0000256" key="1">
    <source>
        <dbReference type="SAM" id="MobiDB-lite"/>
    </source>
</evidence>
<keyword evidence="3" id="KW-1185">Reference proteome</keyword>
<reference evidence="2 3" key="1">
    <citation type="submission" date="2018-05" db="EMBL/GenBank/DDBJ databases">
        <title>Genomic Encyclopedia of Type Strains, Phase IV (KMG-IV): sequencing the most valuable type-strain genomes for metagenomic binning, comparative biology and taxonomic classification.</title>
        <authorList>
            <person name="Goeker M."/>
        </authorList>
    </citation>
    <scope>NUCLEOTIDE SEQUENCE [LARGE SCALE GENOMIC DNA]</scope>
    <source>
        <strain evidence="2 3">DSM 18773</strain>
    </source>
</reference>
<comment type="caution">
    <text evidence="2">The sequence shown here is derived from an EMBL/GenBank/DDBJ whole genome shotgun (WGS) entry which is preliminary data.</text>
</comment>
<dbReference type="EMBL" id="QGGL01000010">
    <property type="protein sequence ID" value="PWK11556.1"/>
    <property type="molecule type" value="Genomic_DNA"/>
</dbReference>
<feature type="compositionally biased region" description="Low complexity" evidence="1">
    <location>
        <begin position="109"/>
        <end position="120"/>
    </location>
</feature>
<evidence type="ECO:0000313" key="2">
    <source>
        <dbReference type="EMBL" id="PWK11556.1"/>
    </source>
</evidence>
<protein>
    <submittedName>
        <fullName evidence="2">Uncharacterized protein DUF4850</fullName>
    </submittedName>
</protein>
<name>A0A316DBL9_9BACL</name>
<gene>
    <name evidence="2" type="ORF">C7459_11085</name>
</gene>
<accession>A0A316DBL9</accession>
<dbReference type="OrthoDB" id="2606423at2"/>
<organism evidence="2 3">
    <name type="scientific">Tumebacillus permanentifrigoris</name>
    <dbReference type="NCBI Taxonomy" id="378543"/>
    <lineage>
        <taxon>Bacteria</taxon>
        <taxon>Bacillati</taxon>
        <taxon>Bacillota</taxon>
        <taxon>Bacilli</taxon>
        <taxon>Bacillales</taxon>
        <taxon>Alicyclobacillaceae</taxon>
        <taxon>Tumebacillus</taxon>
    </lineage>
</organism>
<feature type="region of interest" description="Disordered" evidence="1">
    <location>
        <begin position="93"/>
        <end position="133"/>
    </location>
</feature>
<proteinExistence type="predicted"/>
<dbReference type="RefSeq" id="WP_109689694.1">
    <property type="nucleotide sequence ID" value="NZ_QGGL01000010.1"/>
</dbReference>
<dbReference type="InterPro" id="IPR032322">
    <property type="entry name" value="DUF4850"/>
</dbReference>
<dbReference type="AlphaFoldDB" id="A0A316DBL9"/>